<evidence type="ECO:0000313" key="2">
    <source>
        <dbReference type="Proteomes" id="UP001243330"/>
    </source>
</evidence>
<keyword evidence="2" id="KW-1185">Reference proteome</keyword>
<comment type="caution">
    <text evidence="1">The sequence shown here is derived from an EMBL/GenBank/DDBJ whole genome shotgun (WGS) entry which is preliminary data.</text>
</comment>
<proteinExistence type="predicted"/>
<dbReference type="EMBL" id="JAQOWY010000106">
    <property type="protein sequence ID" value="KAK1850967.1"/>
    <property type="molecule type" value="Genomic_DNA"/>
</dbReference>
<gene>
    <name evidence="1" type="ORF">CCHR01_06371</name>
</gene>
<organism evidence="1 2">
    <name type="scientific">Colletotrichum chrysophilum</name>
    <dbReference type="NCBI Taxonomy" id="1836956"/>
    <lineage>
        <taxon>Eukaryota</taxon>
        <taxon>Fungi</taxon>
        <taxon>Dikarya</taxon>
        <taxon>Ascomycota</taxon>
        <taxon>Pezizomycotina</taxon>
        <taxon>Sordariomycetes</taxon>
        <taxon>Hypocreomycetidae</taxon>
        <taxon>Glomerellales</taxon>
        <taxon>Glomerellaceae</taxon>
        <taxon>Colletotrichum</taxon>
        <taxon>Colletotrichum gloeosporioides species complex</taxon>
    </lineage>
</organism>
<evidence type="ECO:0000313" key="1">
    <source>
        <dbReference type="EMBL" id="KAK1850967.1"/>
    </source>
</evidence>
<dbReference type="AlphaFoldDB" id="A0AAD9EKN8"/>
<accession>A0AAD9EKN8</accession>
<protein>
    <submittedName>
        <fullName evidence="1">Uncharacterized protein</fullName>
    </submittedName>
</protein>
<name>A0AAD9EKN8_9PEZI</name>
<reference evidence="1" key="1">
    <citation type="submission" date="2023-01" db="EMBL/GenBank/DDBJ databases">
        <title>Colletotrichum chrysophilum M932 genome sequence.</title>
        <authorList>
            <person name="Baroncelli R."/>
        </authorList>
    </citation>
    <scope>NUCLEOTIDE SEQUENCE</scope>
    <source>
        <strain evidence="1">M932</strain>
    </source>
</reference>
<sequence length="105" mass="11547">MSFDLKQAAPEQRCLRSNAGRCSTGSPLTCQSVPVRLSSDLRHVDRTSVRESNRLTGPLDRGITVPLCRAGYPQTFSKALAQFFSKKKYFEPVLCNVIDGTGVDP</sequence>
<dbReference type="Proteomes" id="UP001243330">
    <property type="component" value="Unassembled WGS sequence"/>
</dbReference>